<sequence length="922" mass="99250">MPVPAPAPAVAKHVPTLESSSIHKVVSEVNTATGLELIVETDVCRPDIMPMMEGHKVDAVGLCTPSVYADITFTIGNYILDKYNPPGPERIVDVGNMRIEKPLIPASRKIHSLQTCVQLDWVTKYAKALYKTVDENGVEIVKHATAGLSFRTNDHSHSLEGAPIKAAKTRYSEMRQDCLTGSTYRFNSDMAYNMISALADFHEDYGCIDETIYSDSTWEASATVSFAQMKQGGTFHTHPGAIDGFTQSAGFTMNANETVDLDKDIYVNHGWDSFHVYGPVRHDCSYGTTSSEDRVPSATPKSRIPEALAIVSEQSGVPIAELQDDTVLADIGVDSLLTLTITGAFADHFDIEADTSFFDDHPTIADVKRFFAAKDEEYAIPTTETAAPQPVAHQAPLSMASMQSSASPSSHNGPQPVAPAPASVAAPMPMQSVSAGSERHKQLLTILSEESALSLDDLTDDHNLLDAGVDSLLSLVIGGRLREEMDLDIDTESLISTCGTVGNLKSALGLDAPTPDIAQPLTPVAAPVCSPPALPPPTQKIRLNPMATPIQKDSMYPRALEILCEETQILLADLTEDTILSDVGIDSLLSLVVTSRFRDELEIELDADEFANFTTMHDMKDWLTGRNTSTPSASTTSSRPTSFDGNTPSAGCTPLTATSVALQGTTKTAARSLCLFPDGSGSATSYVSLPRVAPDLIVYGLNPPFLKDATAMSNFSFDNICQAFITGIRRRQPMGPYDFAGWSAGGALAFRSAQIMHSQGDKINTLALVDAPVPKGLGELPQRLYDYLSSFGVFSPPSKKSNSSDKTPPEWLIPHFKAMTKALHTYHAAFLPSGAIPNVSILWAGRSIIDSVGAAPFQLEPGDSPDGGFLTETRKDFGPGGWGALLPGSNVRCGKVENADYFEMMRLHWAQHVSTRFAEGLR</sequence>
<evidence type="ECO:0000256" key="2">
    <source>
        <dbReference type="ARBA" id="ARBA00022553"/>
    </source>
</evidence>
<dbReference type="InterPro" id="IPR001031">
    <property type="entry name" value="Thioesterase"/>
</dbReference>
<dbReference type="PANTHER" id="PTHR43775:SF40">
    <property type="entry name" value="NORSOLORINIC ACID SYNTHASE STCA"/>
    <property type="match status" value="1"/>
</dbReference>
<dbReference type="Pfam" id="PF00975">
    <property type="entry name" value="Thioesterase"/>
    <property type="match status" value="1"/>
</dbReference>
<evidence type="ECO:0000256" key="5">
    <source>
        <dbReference type="PROSITE-ProRule" id="PRU01363"/>
    </source>
</evidence>
<keyword evidence="3" id="KW-0808">Transferase</keyword>
<dbReference type="PROSITE" id="PS00012">
    <property type="entry name" value="PHOSPHOPANTETHEINE"/>
    <property type="match status" value="1"/>
</dbReference>
<dbReference type="InterPro" id="IPR029058">
    <property type="entry name" value="AB_hydrolase_fold"/>
</dbReference>
<dbReference type="SUPFAM" id="SSF47336">
    <property type="entry name" value="ACP-like"/>
    <property type="match status" value="3"/>
</dbReference>
<reference evidence="9" key="1">
    <citation type="submission" date="2021-12" db="EMBL/GenBank/DDBJ databases">
        <authorList>
            <person name="Zaccaron A."/>
            <person name="Stergiopoulos I."/>
        </authorList>
    </citation>
    <scope>NUCLEOTIDE SEQUENCE</scope>
    <source>
        <strain evidence="9">Race5_Kim</strain>
    </source>
</reference>
<keyword evidence="10" id="KW-1185">Reference proteome</keyword>
<reference evidence="9" key="2">
    <citation type="journal article" date="2022" name="Microb. Genom.">
        <title>A chromosome-scale genome assembly of the tomato pathogen Cladosporium fulvum reveals a compartmentalized genome architecture and the presence of a dispensable chromosome.</title>
        <authorList>
            <person name="Zaccaron A.Z."/>
            <person name="Chen L.H."/>
            <person name="Samaras A."/>
            <person name="Stergiopoulos I."/>
        </authorList>
    </citation>
    <scope>NUCLEOTIDE SEQUENCE</scope>
    <source>
        <strain evidence="9">Race5_Kim</strain>
    </source>
</reference>
<dbReference type="EMBL" id="CP090169">
    <property type="protein sequence ID" value="UJO19632.1"/>
    <property type="molecule type" value="Genomic_DNA"/>
</dbReference>
<dbReference type="Proteomes" id="UP000756132">
    <property type="component" value="Chromosome 7"/>
</dbReference>
<dbReference type="PROSITE" id="PS50075">
    <property type="entry name" value="CARRIER"/>
    <property type="match status" value="3"/>
</dbReference>
<feature type="compositionally biased region" description="Low complexity" evidence="6">
    <location>
        <begin position="394"/>
        <end position="410"/>
    </location>
</feature>
<organism evidence="9 10">
    <name type="scientific">Passalora fulva</name>
    <name type="common">Tomato leaf mold</name>
    <name type="synonym">Cladosporium fulvum</name>
    <dbReference type="NCBI Taxonomy" id="5499"/>
    <lineage>
        <taxon>Eukaryota</taxon>
        <taxon>Fungi</taxon>
        <taxon>Dikarya</taxon>
        <taxon>Ascomycota</taxon>
        <taxon>Pezizomycotina</taxon>
        <taxon>Dothideomycetes</taxon>
        <taxon>Dothideomycetidae</taxon>
        <taxon>Mycosphaerellales</taxon>
        <taxon>Mycosphaerellaceae</taxon>
        <taxon>Fulvia</taxon>
    </lineage>
</organism>
<feature type="region of interest" description="Disordered" evidence="6">
    <location>
        <begin position="382"/>
        <end position="423"/>
    </location>
</feature>
<dbReference type="InterPro" id="IPR020806">
    <property type="entry name" value="PKS_PP-bd"/>
</dbReference>
<dbReference type="RefSeq" id="XP_047763998.1">
    <property type="nucleotide sequence ID" value="XM_047909281.1"/>
</dbReference>
<dbReference type="InterPro" id="IPR042104">
    <property type="entry name" value="PKS_dehydratase_sf"/>
</dbReference>
<dbReference type="InterPro" id="IPR009081">
    <property type="entry name" value="PP-bd_ACP"/>
</dbReference>
<protein>
    <submittedName>
        <fullName evidence="9">Sterigmatocystin biosynthesis polyketide synthase</fullName>
    </submittedName>
</protein>
<evidence type="ECO:0000313" key="10">
    <source>
        <dbReference type="Proteomes" id="UP000756132"/>
    </source>
</evidence>
<feature type="region of interest" description="N-terminal hotdog fold" evidence="5">
    <location>
        <begin position="23"/>
        <end position="155"/>
    </location>
</feature>
<evidence type="ECO:0000256" key="1">
    <source>
        <dbReference type="ARBA" id="ARBA00022450"/>
    </source>
</evidence>
<feature type="active site" description="Proton acceptor; for dehydratase activity" evidence="5">
    <location>
        <position position="55"/>
    </location>
</feature>
<evidence type="ECO:0000259" key="8">
    <source>
        <dbReference type="PROSITE" id="PS52019"/>
    </source>
</evidence>
<keyword evidence="4" id="KW-0677">Repeat</keyword>
<dbReference type="KEGG" id="ffu:CLAFUR5_10133"/>
<feature type="compositionally biased region" description="Low complexity" evidence="6">
    <location>
        <begin position="628"/>
        <end position="642"/>
    </location>
</feature>
<dbReference type="Gene3D" id="1.10.1200.10">
    <property type="entry name" value="ACP-like"/>
    <property type="match status" value="3"/>
</dbReference>
<accession>A0A9Q8URE6</accession>
<gene>
    <name evidence="9" type="ORF">CLAFUR5_10133</name>
</gene>
<feature type="active site" description="Proton donor; for dehydratase activity" evidence="5">
    <location>
        <position position="243"/>
    </location>
</feature>
<dbReference type="GO" id="GO:0031177">
    <property type="term" value="F:phosphopantetheine binding"/>
    <property type="evidence" value="ECO:0007669"/>
    <property type="project" value="InterPro"/>
</dbReference>
<evidence type="ECO:0000256" key="4">
    <source>
        <dbReference type="ARBA" id="ARBA00022737"/>
    </source>
</evidence>
<dbReference type="NCBIfam" id="TIGR04532">
    <property type="entry name" value="PT_fungal_PKS"/>
    <property type="match status" value="1"/>
</dbReference>
<dbReference type="GO" id="GO:0004312">
    <property type="term" value="F:fatty acid synthase activity"/>
    <property type="evidence" value="ECO:0007669"/>
    <property type="project" value="TreeGrafter"/>
</dbReference>
<dbReference type="Pfam" id="PF00550">
    <property type="entry name" value="PP-binding"/>
    <property type="match status" value="3"/>
</dbReference>
<dbReference type="InterPro" id="IPR049900">
    <property type="entry name" value="PKS_mFAS_DH"/>
</dbReference>
<dbReference type="GO" id="GO:0006633">
    <property type="term" value="P:fatty acid biosynthetic process"/>
    <property type="evidence" value="ECO:0007669"/>
    <property type="project" value="TreeGrafter"/>
</dbReference>
<dbReference type="InterPro" id="IPR036736">
    <property type="entry name" value="ACP-like_sf"/>
</dbReference>
<dbReference type="GO" id="GO:0044550">
    <property type="term" value="P:secondary metabolite biosynthetic process"/>
    <property type="evidence" value="ECO:0007669"/>
    <property type="project" value="TreeGrafter"/>
</dbReference>
<proteinExistence type="predicted"/>
<evidence type="ECO:0000313" key="9">
    <source>
        <dbReference type="EMBL" id="UJO19632.1"/>
    </source>
</evidence>
<dbReference type="Gene3D" id="3.10.129.110">
    <property type="entry name" value="Polyketide synthase dehydratase"/>
    <property type="match status" value="1"/>
</dbReference>
<dbReference type="SUPFAM" id="SSF53474">
    <property type="entry name" value="alpha/beta-Hydrolases"/>
    <property type="match status" value="1"/>
</dbReference>
<dbReference type="SMART" id="SM00823">
    <property type="entry name" value="PKS_PP"/>
    <property type="match status" value="2"/>
</dbReference>
<feature type="region of interest" description="Disordered" evidence="6">
    <location>
        <begin position="622"/>
        <end position="649"/>
    </location>
</feature>
<dbReference type="PANTHER" id="PTHR43775">
    <property type="entry name" value="FATTY ACID SYNTHASE"/>
    <property type="match status" value="1"/>
</dbReference>
<evidence type="ECO:0000256" key="3">
    <source>
        <dbReference type="ARBA" id="ARBA00022679"/>
    </source>
</evidence>
<dbReference type="Gene3D" id="3.40.50.1820">
    <property type="entry name" value="alpha/beta hydrolase"/>
    <property type="match status" value="1"/>
</dbReference>
<evidence type="ECO:0000259" key="7">
    <source>
        <dbReference type="PROSITE" id="PS50075"/>
    </source>
</evidence>
<dbReference type="InterPro" id="IPR050091">
    <property type="entry name" value="PKS_NRPS_Biosynth_Enz"/>
</dbReference>
<feature type="domain" description="Carrier" evidence="7">
    <location>
        <begin position="298"/>
        <end position="375"/>
    </location>
</feature>
<evidence type="ECO:0000256" key="6">
    <source>
        <dbReference type="SAM" id="MobiDB-lite"/>
    </source>
</evidence>
<dbReference type="GeneID" id="71990011"/>
<dbReference type="AlphaFoldDB" id="A0A9Q8URE6"/>
<feature type="domain" description="Carrier" evidence="7">
    <location>
        <begin position="553"/>
        <end position="627"/>
    </location>
</feature>
<dbReference type="OrthoDB" id="3633192at2759"/>
<name>A0A9Q8URE6_PASFU</name>
<dbReference type="PROSITE" id="PS52019">
    <property type="entry name" value="PKS_MFAS_DH"/>
    <property type="match status" value="1"/>
</dbReference>
<dbReference type="InterPro" id="IPR006162">
    <property type="entry name" value="Ppantetheine_attach_site"/>
</dbReference>
<feature type="domain" description="Carrier" evidence="7">
    <location>
        <begin position="434"/>
        <end position="512"/>
    </location>
</feature>
<feature type="region of interest" description="C-terminal hotdog fold" evidence="5">
    <location>
        <begin position="179"/>
        <end position="337"/>
    </location>
</feature>
<dbReference type="InterPro" id="IPR030918">
    <property type="entry name" value="PT_fungal_PKS"/>
</dbReference>
<keyword evidence="2" id="KW-0597">Phosphoprotein</keyword>
<keyword evidence="1" id="KW-0596">Phosphopantetheine</keyword>
<feature type="domain" description="PKS/mFAS DH" evidence="8">
    <location>
        <begin position="23"/>
        <end position="337"/>
    </location>
</feature>